<organism evidence="2 3">
    <name type="scientific">Porites evermanni</name>
    <dbReference type="NCBI Taxonomy" id="104178"/>
    <lineage>
        <taxon>Eukaryota</taxon>
        <taxon>Metazoa</taxon>
        <taxon>Cnidaria</taxon>
        <taxon>Anthozoa</taxon>
        <taxon>Hexacorallia</taxon>
        <taxon>Scleractinia</taxon>
        <taxon>Fungiina</taxon>
        <taxon>Poritidae</taxon>
        <taxon>Porites</taxon>
    </lineage>
</organism>
<comment type="caution">
    <text evidence="2">The sequence shown here is derived from an EMBL/GenBank/DDBJ whole genome shotgun (WGS) entry which is preliminary data.</text>
</comment>
<name>A0ABN8MJ03_9CNID</name>
<proteinExistence type="predicted"/>
<reference evidence="2 3" key="1">
    <citation type="submission" date="2022-05" db="EMBL/GenBank/DDBJ databases">
        <authorList>
            <consortium name="Genoscope - CEA"/>
            <person name="William W."/>
        </authorList>
    </citation>
    <scope>NUCLEOTIDE SEQUENCE [LARGE SCALE GENOMIC DNA]</scope>
</reference>
<dbReference type="PANTHER" id="PTHR19963:SF30">
    <property type="entry name" value="ENDONUCLEASE_EXONUCLEASE_PHOSPHATASE DOMAIN-CONTAINING PROTEIN"/>
    <property type="match status" value="1"/>
</dbReference>
<evidence type="ECO:0000256" key="1">
    <source>
        <dbReference type="SAM" id="MobiDB-lite"/>
    </source>
</evidence>
<feature type="compositionally biased region" description="Polar residues" evidence="1">
    <location>
        <begin position="15"/>
        <end position="26"/>
    </location>
</feature>
<protein>
    <submittedName>
        <fullName evidence="2">Uncharacterized protein</fullName>
    </submittedName>
</protein>
<dbReference type="PANTHER" id="PTHR19963">
    <property type="entry name" value="CCHC-TYPE DOMAIN-CONTAINING PROTEIN"/>
    <property type="match status" value="1"/>
</dbReference>
<accession>A0ABN8MJ03</accession>
<dbReference type="Proteomes" id="UP001159427">
    <property type="component" value="Unassembled WGS sequence"/>
</dbReference>
<evidence type="ECO:0000313" key="3">
    <source>
        <dbReference type="Proteomes" id="UP001159427"/>
    </source>
</evidence>
<feature type="region of interest" description="Disordered" evidence="1">
    <location>
        <begin position="294"/>
        <end position="317"/>
    </location>
</feature>
<sequence length="317" mass="36028">MSCSTPANPFKAENPFTSKSASSVDSSMHVESPGRRFLSASLFASPLDPSDTYSTDLFTHRPKLSKPIKNPADYDGTQSLRDYLKHFERCSVVNGWNQEEAALFLAAGLRGEAQKVLNGMSDSDCRTYAKIVEKLELRFGVEKQRELHQVRLHNRRQLENESVQALAADIRSLSSLAYQDLSPVTQERFAVQHFIDALKDRDDRLKLRRDKPRTLDDALSLACELEAFRLVDGDERRSPLHVRSVDEVDKEPDLLKAQLDMLRSDIRVQQQRQETQQVAMQQLVEQIPQLSKSLSLNTSGSQQRLPPSRYSNRNVQC</sequence>
<gene>
    <name evidence="2" type="ORF">PEVE_00032750</name>
</gene>
<keyword evidence="3" id="KW-1185">Reference proteome</keyword>
<evidence type="ECO:0000313" key="2">
    <source>
        <dbReference type="EMBL" id="CAH3027943.1"/>
    </source>
</evidence>
<feature type="region of interest" description="Disordered" evidence="1">
    <location>
        <begin position="1"/>
        <end position="28"/>
    </location>
</feature>
<dbReference type="EMBL" id="CALNXI010000480">
    <property type="protein sequence ID" value="CAH3027943.1"/>
    <property type="molecule type" value="Genomic_DNA"/>
</dbReference>